<dbReference type="GO" id="GO:0005886">
    <property type="term" value="C:plasma membrane"/>
    <property type="evidence" value="ECO:0007669"/>
    <property type="project" value="UniProtKB-SubCell"/>
</dbReference>
<dbReference type="InterPro" id="IPR000731">
    <property type="entry name" value="SSD"/>
</dbReference>
<dbReference type="SUPFAM" id="SSF82866">
    <property type="entry name" value="Multidrug efflux transporter AcrB transmembrane domain"/>
    <property type="match status" value="2"/>
</dbReference>
<feature type="transmembrane region" description="Helical" evidence="6">
    <location>
        <begin position="405"/>
        <end position="429"/>
    </location>
</feature>
<evidence type="ECO:0000256" key="6">
    <source>
        <dbReference type="SAM" id="Phobius"/>
    </source>
</evidence>
<evidence type="ECO:0000256" key="4">
    <source>
        <dbReference type="ARBA" id="ARBA00022989"/>
    </source>
</evidence>
<evidence type="ECO:0000313" key="8">
    <source>
        <dbReference type="EMBL" id="EIC29491.1"/>
    </source>
</evidence>
<proteinExistence type="predicted"/>
<evidence type="ECO:0000256" key="3">
    <source>
        <dbReference type="ARBA" id="ARBA00022692"/>
    </source>
</evidence>
<gene>
    <name evidence="8" type="ORF">Metal_1721</name>
</gene>
<dbReference type="PANTHER" id="PTHR33406">
    <property type="entry name" value="MEMBRANE PROTEIN MJ1562-RELATED"/>
    <property type="match status" value="1"/>
</dbReference>
<feature type="transmembrane region" description="Helical" evidence="6">
    <location>
        <begin position="752"/>
        <end position="773"/>
    </location>
</feature>
<dbReference type="PANTHER" id="PTHR33406:SF13">
    <property type="entry name" value="MEMBRANE PROTEIN YDFJ"/>
    <property type="match status" value="1"/>
</dbReference>
<evidence type="ECO:0000256" key="5">
    <source>
        <dbReference type="ARBA" id="ARBA00023136"/>
    </source>
</evidence>
<name>H8GMT9_METAL</name>
<accession>H8GMT9</accession>
<sequence>MKKITEVYGQWIAKLDGRLLRYPKTLILTFLLLCGFSVYYTAKHLGIDADTTDILSKDLQFQKDRERFIKAFPQDDQAILVVVDARTPEQATRALDYLGAEFGRERQIKSVYIPGTGDFFERHGLLYLDLDKLEELAAKMTEAQPFIGTLSKDNSLKGLFNILEQAITAKTHELPVDLNPLLDKIGAAIQAVLDGKTYQLSWQQLMVGENRDLSSTRRFILLKPHLNFEELMPAEKPLAAVRAVAAKAEQIFPGIDIRLTGEVVLEHDELATVTYSAEMASAFSFLLVFLSLLIGFRSVKLTLATLGVLTMGLMLTFGFAALAIGHLNIISVSFAALYIGIGDDYAVQVCMRYRELFRQNMPRGQALLEAVRKVAPPVTLCAITGATGFFAFLPTQYTGVSELGLIAGVGIFISLLITLIVLPAILKLFPPHSGPAKKSDDLFPDWVYLFPIRHATPVKWATALLTAAGLAVLTQARFDINPLNLRDPDSESVATFRELLKTQDTSPMTLTVLADSQDEALATAQRLMQLESVENAITIYDYIPPNQEAKLSIIDDLSLVMGLQLTAFPAPHRDSVENGMAALEKFRQAVGKHLKEKPDSELAATLRPLHRKVESLIAVLQAKSAPERKAMLDKLQFSLLDTLPDTMNTLLKGLNPGEVTIDTLPPDLAERWLGKDGVYRIMASPSKDLNDEKNLKAFIREVRQIAPHATDLPVIYLESGNAIVKAFQQALASAVAAIVIVLMFTQRNTKDALLILLPLTMTAVLTGASTVLMDNPFNFANIIVIPILFGLGVDAGINIMNRLRHPDREDSVLRTGTARGVVFSELTTMCSLVSMAFTPHLGLAGMGQLLSIGLLLSIICTLIVLPAFVSGEEGRIARG</sequence>
<dbReference type="Pfam" id="PF03176">
    <property type="entry name" value="MMPL"/>
    <property type="match status" value="2"/>
</dbReference>
<feature type="transmembrane region" description="Helical" evidence="6">
    <location>
        <begin position="779"/>
        <end position="799"/>
    </location>
</feature>
<feature type="transmembrane region" description="Helical" evidence="6">
    <location>
        <begin position="303"/>
        <end position="324"/>
    </location>
</feature>
<keyword evidence="5 6" id="KW-0472">Membrane</keyword>
<evidence type="ECO:0000256" key="2">
    <source>
        <dbReference type="ARBA" id="ARBA00022475"/>
    </source>
</evidence>
<dbReference type="NCBIfam" id="TIGR03480">
    <property type="entry name" value="HpnN"/>
    <property type="match status" value="1"/>
</dbReference>
<dbReference type="AlphaFoldDB" id="H8GMT9"/>
<dbReference type="EMBL" id="CM001475">
    <property type="protein sequence ID" value="EIC29491.1"/>
    <property type="molecule type" value="Genomic_DNA"/>
</dbReference>
<dbReference type="InterPro" id="IPR050545">
    <property type="entry name" value="Mycobact_MmpL"/>
</dbReference>
<evidence type="ECO:0000256" key="1">
    <source>
        <dbReference type="ARBA" id="ARBA00004651"/>
    </source>
</evidence>
<feature type="transmembrane region" description="Helical" evidence="6">
    <location>
        <begin position="279"/>
        <end position="296"/>
    </location>
</feature>
<feature type="transmembrane region" description="Helical" evidence="6">
    <location>
        <begin position="374"/>
        <end position="393"/>
    </location>
</feature>
<keyword evidence="3 6" id="KW-0812">Transmembrane</keyword>
<dbReference type="Proteomes" id="UP000005090">
    <property type="component" value="Chromosome"/>
</dbReference>
<comment type="subcellular location">
    <subcellularLocation>
        <location evidence="1">Cell membrane</location>
        <topology evidence="1">Multi-pass membrane protein</topology>
    </subcellularLocation>
</comment>
<evidence type="ECO:0000313" key="9">
    <source>
        <dbReference type="Proteomes" id="UP000005090"/>
    </source>
</evidence>
<dbReference type="HOGENOM" id="CLU_009099_0_0_6"/>
<keyword evidence="2" id="KW-1003">Cell membrane</keyword>
<feature type="transmembrane region" description="Helical" evidence="6">
    <location>
        <begin position="21"/>
        <end position="42"/>
    </location>
</feature>
<feature type="transmembrane region" description="Helical" evidence="6">
    <location>
        <begin position="820"/>
        <end position="837"/>
    </location>
</feature>
<dbReference type="RefSeq" id="WP_005371388.1">
    <property type="nucleotide sequence ID" value="NZ_CM001475.1"/>
</dbReference>
<feature type="domain" description="SSD" evidence="7">
    <location>
        <begin position="308"/>
        <end position="428"/>
    </location>
</feature>
<keyword evidence="4 6" id="KW-1133">Transmembrane helix</keyword>
<dbReference type="InterPro" id="IPR004869">
    <property type="entry name" value="MMPL_dom"/>
</dbReference>
<dbReference type="InterPro" id="IPR017841">
    <property type="entry name" value="Hopanoid_biosynth_HpnN"/>
</dbReference>
<keyword evidence="9" id="KW-1185">Reference proteome</keyword>
<reference evidence="8 9" key="1">
    <citation type="journal article" date="2013" name="Genome Announc.">
        <title>Genome Sequence of the Obligate Gammaproteobacterial Methanotroph Methylomicrobium album Strain BG8.</title>
        <authorList>
            <person name="Kits K.D."/>
            <person name="Kalyuzhnaya M.G."/>
            <person name="Klotz M.G."/>
            <person name="Jetten M.S."/>
            <person name="Op den Camp H.J."/>
            <person name="Vuilleumier S."/>
            <person name="Bringel F."/>
            <person name="Dispirito A.A."/>
            <person name="Murrell J.C."/>
            <person name="Bruce D."/>
            <person name="Cheng J.F."/>
            <person name="Copeland A."/>
            <person name="Goodwin L."/>
            <person name="Hauser L."/>
            <person name="Lajus A."/>
            <person name="Land M.L."/>
            <person name="Lapidus A."/>
            <person name="Lucas S."/>
            <person name="Medigue C."/>
            <person name="Pitluck S."/>
            <person name="Woyke T."/>
            <person name="Zeytun A."/>
            <person name="Stein L.Y."/>
        </authorList>
    </citation>
    <scope>NUCLEOTIDE SEQUENCE [LARGE SCALE GENOMIC DNA]</scope>
    <source>
        <strain evidence="8 9">BG8</strain>
    </source>
</reference>
<dbReference type="STRING" id="686340.Metal_1721"/>
<feature type="transmembrane region" description="Helical" evidence="6">
    <location>
        <begin position="849"/>
        <end position="869"/>
    </location>
</feature>
<dbReference type="PROSITE" id="PS50156">
    <property type="entry name" value="SSD"/>
    <property type="match status" value="1"/>
</dbReference>
<dbReference type="eggNOG" id="COG1033">
    <property type="taxonomic scope" value="Bacteria"/>
</dbReference>
<feature type="transmembrane region" description="Helical" evidence="6">
    <location>
        <begin position="726"/>
        <end position="745"/>
    </location>
</feature>
<organism evidence="8 9">
    <name type="scientific">Methylomicrobium album BG8</name>
    <dbReference type="NCBI Taxonomy" id="686340"/>
    <lineage>
        <taxon>Bacteria</taxon>
        <taxon>Pseudomonadati</taxon>
        <taxon>Pseudomonadota</taxon>
        <taxon>Gammaproteobacteria</taxon>
        <taxon>Methylococcales</taxon>
        <taxon>Methylococcaceae</taxon>
        <taxon>Methylomicrobium</taxon>
    </lineage>
</organism>
<protein>
    <submittedName>
        <fullName evidence="8">Hopanoid biosynthesis associated RND transporter like protein HpnN</fullName>
    </submittedName>
</protein>
<evidence type="ECO:0000259" key="7">
    <source>
        <dbReference type="PROSITE" id="PS50156"/>
    </source>
</evidence>
<dbReference type="Gene3D" id="1.20.1640.10">
    <property type="entry name" value="Multidrug efflux transporter AcrB transmembrane domain"/>
    <property type="match status" value="2"/>
</dbReference>